<organism evidence="1">
    <name type="scientific">marine sediment metagenome</name>
    <dbReference type="NCBI Taxonomy" id="412755"/>
    <lineage>
        <taxon>unclassified sequences</taxon>
        <taxon>metagenomes</taxon>
        <taxon>ecological metagenomes</taxon>
    </lineage>
</organism>
<evidence type="ECO:0000313" key="1">
    <source>
        <dbReference type="EMBL" id="KKK79632.1"/>
    </source>
</evidence>
<sequence>VKIALQKEKTIQNLTGMVTGRDGEGITNIKFKYFLNNQIIYILFQ</sequence>
<reference evidence="1" key="1">
    <citation type="journal article" date="2015" name="Nature">
        <title>Complex archaea that bridge the gap between prokaryotes and eukaryotes.</title>
        <authorList>
            <person name="Spang A."/>
            <person name="Saw J.H."/>
            <person name="Jorgensen S.L."/>
            <person name="Zaremba-Niedzwiedzka K."/>
            <person name="Martijn J."/>
            <person name="Lind A.E."/>
            <person name="van Eijk R."/>
            <person name="Schleper C."/>
            <person name="Guy L."/>
            <person name="Ettema T.J."/>
        </authorList>
    </citation>
    <scope>NUCLEOTIDE SEQUENCE</scope>
</reference>
<dbReference type="EMBL" id="LAZR01053939">
    <property type="protein sequence ID" value="KKK79632.1"/>
    <property type="molecule type" value="Genomic_DNA"/>
</dbReference>
<accession>A0A0F8YDX6</accession>
<proteinExistence type="predicted"/>
<gene>
    <name evidence="1" type="ORF">LCGC14_2831540</name>
</gene>
<comment type="caution">
    <text evidence="1">The sequence shown here is derived from an EMBL/GenBank/DDBJ whole genome shotgun (WGS) entry which is preliminary data.</text>
</comment>
<name>A0A0F8YDX6_9ZZZZ</name>
<dbReference type="AlphaFoldDB" id="A0A0F8YDX6"/>
<feature type="non-terminal residue" evidence="1">
    <location>
        <position position="1"/>
    </location>
</feature>
<protein>
    <submittedName>
        <fullName evidence="1">Uncharacterized protein</fullName>
    </submittedName>
</protein>